<keyword evidence="10" id="KW-0249">Electron transport</keyword>
<dbReference type="Gene3D" id="1.10.287.90">
    <property type="match status" value="1"/>
</dbReference>
<evidence type="ECO:0000256" key="5">
    <source>
        <dbReference type="ARBA" id="ARBA00022448"/>
    </source>
</evidence>
<comment type="subcellular location">
    <subcellularLocation>
        <location evidence="1">Membrane</location>
        <topology evidence="1">Multi-pass membrane protein</topology>
    </subcellularLocation>
    <subcellularLocation>
        <location evidence="2">Periplasm</location>
    </subcellularLocation>
</comment>
<dbReference type="PANTHER" id="PTHR22888">
    <property type="entry name" value="CYTOCHROME C OXIDASE, SUBUNIT II"/>
    <property type="match status" value="1"/>
</dbReference>
<dbReference type="Pfam" id="PF00116">
    <property type="entry name" value="COX2"/>
    <property type="match status" value="1"/>
</dbReference>
<keyword evidence="12" id="KW-0186">Copper</keyword>
<organism evidence="19 20">
    <name type="scientific">Aquabacterium olei</name>
    <dbReference type="NCBI Taxonomy" id="1296669"/>
    <lineage>
        <taxon>Bacteria</taxon>
        <taxon>Pseudomonadati</taxon>
        <taxon>Pseudomonadota</taxon>
        <taxon>Betaproteobacteria</taxon>
        <taxon>Burkholderiales</taxon>
        <taxon>Aquabacterium</taxon>
    </lineage>
</organism>
<dbReference type="PROSITE" id="PS00078">
    <property type="entry name" value="COX2"/>
    <property type="match status" value="1"/>
</dbReference>
<feature type="domain" description="Cytochrome oxidase subunit II copper A binding" evidence="18">
    <location>
        <begin position="107"/>
        <end position="219"/>
    </location>
</feature>
<dbReference type="InterPro" id="IPR002429">
    <property type="entry name" value="CcO_II-like_C"/>
</dbReference>
<evidence type="ECO:0000256" key="13">
    <source>
        <dbReference type="ARBA" id="ARBA00023136"/>
    </source>
</evidence>
<dbReference type="InterPro" id="IPR045187">
    <property type="entry name" value="CcO_II"/>
</dbReference>
<reference evidence="19 20" key="1">
    <citation type="submission" date="2018-05" db="EMBL/GenBank/DDBJ databases">
        <title>complete genome sequence of Aquabacterium olei NBRC 110486.</title>
        <authorList>
            <person name="Tang B."/>
            <person name="Chang J."/>
            <person name="Zhang L."/>
            <person name="Yang H."/>
        </authorList>
    </citation>
    <scope>NUCLEOTIDE SEQUENCE [LARGE SCALE GENOMIC DNA]</scope>
    <source>
        <strain evidence="19 20">NBRC 110486</strain>
    </source>
</reference>
<evidence type="ECO:0000256" key="7">
    <source>
        <dbReference type="ARBA" id="ARBA00022692"/>
    </source>
</evidence>
<protein>
    <recommendedName>
        <fullName evidence="4">cytochrome-c oxidase</fullName>
        <ecNumber evidence="4">7.1.1.9</ecNumber>
    </recommendedName>
    <alternativeName>
        <fullName evidence="15">Cytochrome aa3 subunit 2</fullName>
    </alternativeName>
</protein>
<dbReference type="GO" id="GO:0016020">
    <property type="term" value="C:membrane"/>
    <property type="evidence" value="ECO:0007669"/>
    <property type="project" value="UniProtKB-SubCell"/>
</dbReference>
<dbReference type="GO" id="GO:0042597">
    <property type="term" value="C:periplasmic space"/>
    <property type="evidence" value="ECO:0007669"/>
    <property type="project" value="UniProtKB-SubCell"/>
</dbReference>
<dbReference type="GO" id="GO:0042773">
    <property type="term" value="P:ATP synthesis coupled electron transport"/>
    <property type="evidence" value="ECO:0007669"/>
    <property type="project" value="TreeGrafter"/>
</dbReference>
<dbReference type="KEGG" id="aon:DEH84_07145"/>
<dbReference type="EMBL" id="CP029210">
    <property type="protein sequence ID" value="AWI53230.1"/>
    <property type="molecule type" value="Genomic_DNA"/>
</dbReference>
<evidence type="ECO:0000313" key="20">
    <source>
        <dbReference type="Proteomes" id="UP000244892"/>
    </source>
</evidence>
<evidence type="ECO:0000256" key="12">
    <source>
        <dbReference type="ARBA" id="ARBA00023008"/>
    </source>
</evidence>
<evidence type="ECO:0000256" key="11">
    <source>
        <dbReference type="ARBA" id="ARBA00022989"/>
    </source>
</evidence>
<dbReference type="InterPro" id="IPR001505">
    <property type="entry name" value="Copper_CuA"/>
</dbReference>
<evidence type="ECO:0000256" key="8">
    <source>
        <dbReference type="ARBA" id="ARBA00022723"/>
    </source>
</evidence>
<feature type="transmembrane region" description="Helical" evidence="17">
    <location>
        <begin position="70"/>
        <end position="92"/>
    </location>
</feature>
<evidence type="ECO:0000256" key="15">
    <source>
        <dbReference type="ARBA" id="ARBA00031399"/>
    </source>
</evidence>
<dbReference type="InterPro" id="IPR014222">
    <property type="entry name" value="Cyt_c_oxidase_su2"/>
</dbReference>
<evidence type="ECO:0000256" key="10">
    <source>
        <dbReference type="ARBA" id="ARBA00022982"/>
    </source>
</evidence>
<keyword evidence="13 17" id="KW-0472">Membrane</keyword>
<dbReference type="GO" id="GO:0016491">
    <property type="term" value="F:oxidoreductase activity"/>
    <property type="evidence" value="ECO:0007669"/>
    <property type="project" value="InterPro"/>
</dbReference>
<evidence type="ECO:0000259" key="18">
    <source>
        <dbReference type="PROSITE" id="PS50857"/>
    </source>
</evidence>
<sequence length="222" mass="24004">MPLAGLSACAGPQSILDPAGPAARTIAALWWGMLAYGTLALVVVAALWWRGLHRRHAPPADTTRPAWASRWLLVGGVLWPTFSIVVLLAFGMPAGHGIQALPLPAGAPRITVDVHARRWTWLVHYAGRTTPLVNELRMPAGVPVDVRVHADDVIHSFWVPRLQGKVDAIPGRVNALRLQADTPGVHRGQCAEFCGTGHAHMVLNVIVMPPADFARWMKEPAP</sequence>
<keyword evidence="9" id="KW-1278">Translocase</keyword>
<dbReference type="Gene3D" id="2.60.40.420">
    <property type="entry name" value="Cupredoxins - blue copper proteins"/>
    <property type="match status" value="1"/>
</dbReference>
<evidence type="ECO:0000256" key="2">
    <source>
        <dbReference type="ARBA" id="ARBA00004418"/>
    </source>
</evidence>
<dbReference type="AlphaFoldDB" id="A0A2U8FQI4"/>
<keyword evidence="11 17" id="KW-1133">Transmembrane helix</keyword>
<dbReference type="Proteomes" id="UP000244892">
    <property type="component" value="Chromosome"/>
</dbReference>
<evidence type="ECO:0000256" key="16">
    <source>
        <dbReference type="ARBA" id="ARBA00047816"/>
    </source>
</evidence>
<evidence type="ECO:0000256" key="14">
    <source>
        <dbReference type="ARBA" id="ARBA00024688"/>
    </source>
</evidence>
<dbReference type="OrthoDB" id="9773456at2"/>
<comment type="catalytic activity">
    <reaction evidence="16">
        <text>4 Fe(II)-[cytochrome c] + O2 + 8 H(+)(in) = 4 Fe(III)-[cytochrome c] + 2 H2O + 4 H(+)(out)</text>
        <dbReference type="Rhea" id="RHEA:11436"/>
        <dbReference type="Rhea" id="RHEA-COMP:10350"/>
        <dbReference type="Rhea" id="RHEA-COMP:14399"/>
        <dbReference type="ChEBI" id="CHEBI:15377"/>
        <dbReference type="ChEBI" id="CHEBI:15378"/>
        <dbReference type="ChEBI" id="CHEBI:15379"/>
        <dbReference type="ChEBI" id="CHEBI:29033"/>
        <dbReference type="ChEBI" id="CHEBI:29034"/>
        <dbReference type="EC" id="7.1.1.9"/>
    </reaction>
</comment>
<dbReference type="GO" id="GO:0004129">
    <property type="term" value="F:cytochrome-c oxidase activity"/>
    <property type="evidence" value="ECO:0007669"/>
    <property type="project" value="UniProtKB-EC"/>
</dbReference>
<dbReference type="InterPro" id="IPR008972">
    <property type="entry name" value="Cupredoxin"/>
</dbReference>
<keyword evidence="5" id="KW-0813">Transport</keyword>
<name>A0A2U8FQI4_9BURK</name>
<keyword evidence="8" id="KW-0479">Metal-binding</keyword>
<accession>A0A2U8FQI4</accession>
<dbReference type="InterPro" id="IPR036257">
    <property type="entry name" value="Cyt_c_oxidase_su2_TM_sf"/>
</dbReference>
<dbReference type="GO" id="GO:0005507">
    <property type="term" value="F:copper ion binding"/>
    <property type="evidence" value="ECO:0007669"/>
    <property type="project" value="InterPro"/>
</dbReference>
<evidence type="ECO:0000256" key="17">
    <source>
        <dbReference type="SAM" id="Phobius"/>
    </source>
</evidence>
<comment type="similarity">
    <text evidence="3">Belongs to the cytochrome c oxidase subunit 2 family.</text>
</comment>
<evidence type="ECO:0000256" key="1">
    <source>
        <dbReference type="ARBA" id="ARBA00004141"/>
    </source>
</evidence>
<dbReference type="RefSeq" id="WP_109036064.1">
    <property type="nucleotide sequence ID" value="NZ_CP029210.1"/>
</dbReference>
<dbReference type="EC" id="7.1.1.9" evidence="4"/>
<keyword evidence="20" id="KW-1185">Reference proteome</keyword>
<evidence type="ECO:0000256" key="9">
    <source>
        <dbReference type="ARBA" id="ARBA00022967"/>
    </source>
</evidence>
<dbReference type="PANTHER" id="PTHR22888:SF9">
    <property type="entry name" value="CYTOCHROME C OXIDASE SUBUNIT 2"/>
    <property type="match status" value="1"/>
</dbReference>
<keyword evidence="7 17" id="KW-0812">Transmembrane</keyword>
<evidence type="ECO:0000256" key="3">
    <source>
        <dbReference type="ARBA" id="ARBA00007866"/>
    </source>
</evidence>
<gene>
    <name evidence="19" type="primary">coxB</name>
    <name evidence="19" type="ORF">DEH84_07145</name>
</gene>
<evidence type="ECO:0000256" key="4">
    <source>
        <dbReference type="ARBA" id="ARBA00012949"/>
    </source>
</evidence>
<evidence type="ECO:0000256" key="6">
    <source>
        <dbReference type="ARBA" id="ARBA00022660"/>
    </source>
</evidence>
<keyword evidence="6" id="KW-0679">Respiratory chain</keyword>
<dbReference type="PROSITE" id="PS50857">
    <property type="entry name" value="COX2_CUA"/>
    <property type="match status" value="1"/>
</dbReference>
<dbReference type="SUPFAM" id="SSF49503">
    <property type="entry name" value="Cupredoxins"/>
    <property type="match status" value="1"/>
</dbReference>
<proteinExistence type="inferred from homology"/>
<evidence type="ECO:0000313" key="19">
    <source>
        <dbReference type="EMBL" id="AWI53230.1"/>
    </source>
</evidence>
<dbReference type="NCBIfam" id="TIGR02866">
    <property type="entry name" value="CoxB"/>
    <property type="match status" value="1"/>
</dbReference>
<comment type="function">
    <text evidence="14">Subunits I and II form the functional core of the enzyme complex. Electrons originating in cytochrome c are transferred via heme a and Cu(A) to the binuclear center formed by heme a3 and Cu(B).</text>
</comment>
<feature type="transmembrane region" description="Helical" evidence="17">
    <location>
        <begin position="28"/>
        <end position="49"/>
    </location>
</feature>